<reference evidence="13 14" key="1">
    <citation type="submission" date="2020-07" db="EMBL/GenBank/DDBJ databases">
        <title>Huge and variable diversity of episymbiotic CPR bacteria and DPANN archaea in groundwater ecosystems.</title>
        <authorList>
            <person name="He C.Y."/>
            <person name="Keren R."/>
            <person name="Whittaker M."/>
            <person name="Farag I.F."/>
            <person name="Doudna J."/>
            <person name="Cate J.H.D."/>
            <person name="Banfield J.F."/>
        </authorList>
    </citation>
    <scope>NUCLEOTIDE SEQUENCE [LARGE SCALE GENOMIC DNA]</scope>
    <source>
        <strain evidence="13">NC_groundwater_70_Ag_B-0.1um_54_66</strain>
    </source>
</reference>
<dbReference type="Pfam" id="PF21760">
    <property type="entry name" value="SecD_1st"/>
    <property type="match status" value="1"/>
</dbReference>
<dbReference type="InterPro" id="IPR022813">
    <property type="entry name" value="SecD/SecF_arch_bac"/>
</dbReference>
<dbReference type="AlphaFoldDB" id="A0A7T5R437"/>
<keyword evidence="8 9" id="KW-0472">Membrane</keyword>
<feature type="transmembrane region" description="Helical" evidence="9">
    <location>
        <begin position="452"/>
        <end position="474"/>
    </location>
</feature>
<dbReference type="InterPro" id="IPR001036">
    <property type="entry name" value="Acrflvin-R"/>
</dbReference>
<dbReference type="Pfam" id="PF22599">
    <property type="entry name" value="SecDF_P1_head"/>
    <property type="match status" value="1"/>
</dbReference>
<dbReference type="Pfam" id="PF02355">
    <property type="entry name" value="SecD_SecF_C"/>
    <property type="match status" value="1"/>
</dbReference>
<dbReference type="Gene3D" id="3.30.1360.200">
    <property type="match status" value="1"/>
</dbReference>
<dbReference type="InterPro" id="IPR048634">
    <property type="entry name" value="SecD_SecF_C"/>
</dbReference>
<dbReference type="GO" id="GO:0065002">
    <property type="term" value="P:intracellular protein transmembrane transport"/>
    <property type="evidence" value="ECO:0007669"/>
    <property type="project" value="UniProtKB-UniRule"/>
</dbReference>
<dbReference type="Gene3D" id="1.20.1640.10">
    <property type="entry name" value="Multidrug efflux transporter AcrB transmembrane domain"/>
    <property type="match status" value="1"/>
</dbReference>
<feature type="transmembrane region" description="Helical" evidence="9">
    <location>
        <begin position="362"/>
        <end position="382"/>
    </location>
</feature>
<dbReference type="InterPro" id="IPR048631">
    <property type="entry name" value="SecD_1st"/>
</dbReference>
<evidence type="ECO:0000256" key="5">
    <source>
        <dbReference type="ARBA" id="ARBA00022927"/>
    </source>
</evidence>
<evidence type="ECO:0000256" key="9">
    <source>
        <dbReference type="HAMAP-Rule" id="MF_01463"/>
    </source>
</evidence>
<sequence>MIYINRWKAILVIVACVLSLAYSAPNVIGKDGREWLSANMPSWLPNKTVNLGLDLRGGSHLQLQVDVDSVIRTRAEDLVNQARPDLRAEKVGYTKIMTIPGGLRLSLKAGEDINKVRRILRKIDGLLDIVVSEDNQTVEATFSEASLKQIRDQTIDQSIEIVRRRVDESGTKEPNISRQGDDRIIVQLPGVDNPEYIKKMLGQTAKLSFHLVDMGGDASGGGVRSLPLAENPGQMIPIQRKALLTGDMLVNAQPAFQQGASVVSFRLNAVGARKFCDVTRANVNRPFAIVLDNKVLSAPNINEAICGGAAIISGNFTVQETNDLSILLRAGALPAPLHVMEERTVGPSLGADSVEAGKTACLMAVLFVTIMMCSVYGLFGVFASLTLWINMAMIMAVMSVLQATLTLPGIAGIVLTIGLAVDANVLIYERMKEELRAGRSIAAALDHAYKRALTTITDSNLTSLIAALILFSFGTGPIKGFAVTMSIGVATSFFCALMLTRLMIATWLHQVKPKAIPV</sequence>
<evidence type="ECO:0000256" key="7">
    <source>
        <dbReference type="ARBA" id="ARBA00023010"/>
    </source>
</evidence>
<dbReference type="InterPro" id="IPR054384">
    <property type="entry name" value="SecDF_P1_head"/>
</dbReference>
<dbReference type="NCBIfam" id="TIGR00916">
    <property type="entry name" value="2A0604s01"/>
    <property type="match status" value="1"/>
</dbReference>
<name>A0A7T5R437_9BACT</name>
<evidence type="ECO:0000259" key="12">
    <source>
        <dbReference type="Pfam" id="PF22599"/>
    </source>
</evidence>
<comment type="function">
    <text evidence="9">Part of the Sec protein translocase complex. Interacts with the SecYEG preprotein conducting channel. SecDF uses the proton motive force (PMF) to complete protein translocation after the ATP-dependent function of SecA.</text>
</comment>
<evidence type="ECO:0000256" key="8">
    <source>
        <dbReference type="ARBA" id="ARBA00023136"/>
    </source>
</evidence>
<organism evidence="13 14">
    <name type="scientific">Micavibrio aeruginosavorus</name>
    <dbReference type="NCBI Taxonomy" id="349221"/>
    <lineage>
        <taxon>Bacteria</taxon>
        <taxon>Pseudomonadati</taxon>
        <taxon>Bdellovibrionota</taxon>
        <taxon>Bdellovibrionia</taxon>
        <taxon>Bdellovibrionales</taxon>
        <taxon>Pseudobdellovibrionaceae</taxon>
        <taxon>Micavibrio</taxon>
    </lineage>
</organism>
<evidence type="ECO:0000259" key="10">
    <source>
        <dbReference type="Pfam" id="PF02355"/>
    </source>
</evidence>
<dbReference type="GO" id="GO:0015450">
    <property type="term" value="F:protein-transporting ATPase activity"/>
    <property type="evidence" value="ECO:0007669"/>
    <property type="project" value="InterPro"/>
</dbReference>
<dbReference type="GO" id="GO:0005886">
    <property type="term" value="C:plasma membrane"/>
    <property type="evidence" value="ECO:0007669"/>
    <property type="project" value="UniProtKB-SubCell"/>
</dbReference>
<evidence type="ECO:0000256" key="1">
    <source>
        <dbReference type="ARBA" id="ARBA00004651"/>
    </source>
</evidence>
<comment type="subcellular location">
    <subcellularLocation>
        <location evidence="1 9">Cell membrane</location>
        <topology evidence="1 9">Multi-pass membrane protein</topology>
    </subcellularLocation>
</comment>
<feature type="domain" description="SecDF P1 head subdomain" evidence="12">
    <location>
        <begin position="230"/>
        <end position="335"/>
    </location>
</feature>
<dbReference type="Proteomes" id="UP000595362">
    <property type="component" value="Chromosome"/>
</dbReference>
<dbReference type="InterPro" id="IPR055344">
    <property type="entry name" value="SecD_SecF_C_bact"/>
</dbReference>
<dbReference type="NCBIfam" id="TIGR01129">
    <property type="entry name" value="secD"/>
    <property type="match status" value="1"/>
</dbReference>
<proteinExistence type="inferred from homology"/>
<dbReference type="Gene3D" id="3.30.70.3220">
    <property type="match status" value="1"/>
</dbReference>
<comment type="similarity">
    <text evidence="9">Belongs to the SecD/SecF family. SecD subfamily.</text>
</comment>
<dbReference type="SUPFAM" id="SSF82866">
    <property type="entry name" value="Multidrug efflux transporter AcrB transmembrane domain"/>
    <property type="match status" value="1"/>
</dbReference>
<protein>
    <recommendedName>
        <fullName evidence="9">Protein translocase subunit SecD</fullName>
    </recommendedName>
</protein>
<feature type="domain" description="Protein export membrane protein SecD/SecF C-terminal" evidence="10">
    <location>
        <begin position="339"/>
        <end position="501"/>
    </location>
</feature>
<dbReference type="InterPro" id="IPR005791">
    <property type="entry name" value="SecD"/>
</dbReference>
<evidence type="ECO:0000256" key="6">
    <source>
        <dbReference type="ARBA" id="ARBA00022989"/>
    </source>
</evidence>
<evidence type="ECO:0000256" key="4">
    <source>
        <dbReference type="ARBA" id="ARBA00022692"/>
    </source>
</evidence>
<evidence type="ECO:0000256" key="3">
    <source>
        <dbReference type="ARBA" id="ARBA00022475"/>
    </source>
</evidence>
<dbReference type="PANTHER" id="PTHR30081">
    <property type="entry name" value="PROTEIN-EXPORT MEMBRANE PROTEIN SEC"/>
    <property type="match status" value="1"/>
</dbReference>
<evidence type="ECO:0000313" key="14">
    <source>
        <dbReference type="Proteomes" id="UP000595362"/>
    </source>
</evidence>
<keyword evidence="4 9" id="KW-0812">Transmembrane</keyword>
<dbReference type="EMBL" id="CP066681">
    <property type="protein sequence ID" value="QQG37172.1"/>
    <property type="molecule type" value="Genomic_DNA"/>
</dbReference>
<feature type="domain" description="Protein translocase subunit SecDF P1" evidence="11">
    <location>
        <begin position="155"/>
        <end position="213"/>
    </location>
</feature>
<keyword evidence="7 9" id="KW-0811">Translocation</keyword>
<evidence type="ECO:0000259" key="11">
    <source>
        <dbReference type="Pfam" id="PF21760"/>
    </source>
</evidence>
<dbReference type="GO" id="GO:0006605">
    <property type="term" value="P:protein targeting"/>
    <property type="evidence" value="ECO:0007669"/>
    <property type="project" value="UniProtKB-UniRule"/>
</dbReference>
<comment type="caution">
    <text evidence="9">Lacks conserved residue(s) required for the propagation of feature annotation.</text>
</comment>
<dbReference type="PANTHER" id="PTHR30081:SF1">
    <property type="entry name" value="PROTEIN TRANSLOCASE SUBUNIT SECD"/>
    <property type="match status" value="1"/>
</dbReference>
<dbReference type="PRINTS" id="PR00702">
    <property type="entry name" value="ACRIFLAVINRP"/>
</dbReference>
<feature type="transmembrane region" description="Helical" evidence="9">
    <location>
        <begin position="480"/>
        <end position="504"/>
    </location>
</feature>
<dbReference type="FunFam" id="1.20.1640.10:FF:000004">
    <property type="entry name" value="Protein translocase subunit SecD"/>
    <property type="match status" value="1"/>
</dbReference>
<gene>
    <name evidence="9 13" type="primary">secD</name>
    <name evidence="13" type="ORF">HYS17_05265</name>
</gene>
<evidence type="ECO:0000313" key="13">
    <source>
        <dbReference type="EMBL" id="QQG37172.1"/>
    </source>
</evidence>
<dbReference type="HAMAP" id="MF_01463_B">
    <property type="entry name" value="SecD_B"/>
    <property type="match status" value="1"/>
</dbReference>
<keyword evidence="6 9" id="KW-1133">Transmembrane helix</keyword>
<feature type="transmembrane region" description="Helical" evidence="9">
    <location>
        <begin position="410"/>
        <end position="431"/>
    </location>
</feature>
<keyword evidence="2 9" id="KW-0813">Transport</keyword>
<dbReference type="GO" id="GO:0043952">
    <property type="term" value="P:protein transport by the Sec complex"/>
    <property type="evidence" value="ECO:0007669"/>
    <property type="project" value="UniProtKB-UniRule"/>
</dbReference>
<dbReference type="InterPro" id="IPR022646">
    <property type="entry name" value="SecD/SecF_CS"/>
</dbReference>
<evidence type="ECO:0000256" key="2">
    <source>
        <dbReference type="ARBA" id="ARBA00022448"/>
    </source>
</evidence>
<keyword evidence="5 9" id="KW-0653">Protein transport</keyword>
<keyword evidence="3 9" id="KW-1003">Cell membrane</keyword>
<dbReference type="Pfam" id="PF07549">
    <property type="entry name" value="Sec_GG"/>
    <property type="match status" value="1"/>
</dbReference>
<accession>A0A7T5R437</accession>
<comment type="subunit">
    <text evidence="9">Forms a complex with SecF. Part of the essential Sec protein translocation apparatus which comprises SecA, SecYEG and auxiliary proteins SecDF. Other proteins may also be involved.</text>
</comment>